<proteinExistence type="inferred from homology"/>
<dbReference type="GO" id="GO:0003682">
    <property type="term" value="F:chromatin binding"/>
    <property type="evidence" value="ECO:0007669"/>
    <property type="project" value="TreeGrafter"/>
</dbReference>
<dbReference type="Pfam" id="PF02724">
    <property type="entry name" value="CDC45"/>
    <property type="match status" value="1"/>
</dbReference>
<comment type="similarity">
    <text evidence="2">Belongs to the CDC45 family.</text>
</comment>
<evidence type="ECO:0000313" key="7">
    <source>
        <dbReference type="EMBL" id="TID16911.1"/>
    </source>
</evidence>
<dbReference type="PANTHER" id="PTHR10507">
    <property type="entry name" value="CDC45-RELATED PROTEIN"/>
    <property type="match status" value="1"/>
</dbReference>
<evidence type="ECO:0000256" key="4">
    <source>
        <dbReference type="ARBA" id="ARBA00023242"/>
    </source>
</evidence>
<feature type="compositionally biased region" description="Low complexity" evidence="6">
    <location>
        <begin position="386"/>
        <end position="396"/>
    </location>
</feature>
<reference evidence="7 8" key="1">
    <citation type="submission" date="2019-04" db="EMBL/GenBank/DDBJ databases">
        <title>High contiguity whole genome sequence and gene annotation resource for two Venturia nashicola isolates.</title>
        <authorList>
            <person name="Prokchorchik M."/>
            <person name="Won K."/>
            <person name="Lee Y."/>
            <person name="Choi E.D."/>
            <person name="Segonzac C."/>
            <person name="Sohn K.H."/>
        </authorList>
    </citation>
    <scope>NUCLEOTIDE SEQUENCE [LARGE SCALE GENOMIC DNA]</scope>
    <source>
        <strain evidence="7 8">PRI2</strain>
    </source>
</reference>
<comment type="caution">
    <text evidence="7">The sequence shown here is derived from an EMBL/GenBank/DDBJ whole genome shotgun (WGS) entry which is preliminary data.</text>
</comment>
<feature type="region of interest" description="Disordered" evidence="6">
    <location>
        <begin position="378"/>
        <end position="397"/>
    </location>
</feature>
<comment type="subcellular location">
    <subcellularLocation>
        <location evidence="1">Nucleus</location>
    </subcellularLocation>
</comment>
<dbReference type="GO" id="GO:0003688">
    <property type="term" value="F:DNA replication origin binding"/>
    <property type="evidence" value="ECO:0007669"/>
    <property type="project" value="TreeGrafter"/>
</dbReference>
<dbReference type="GO" id="GO:0000727">
    <property type="term" value="P:double-strand break repair via break-induced replication"/>
    <property type="evidence" value="ECO:0007669"/>
    <property type="project" value="TreeGrafter"/>
</dbReference>
<dbReference type="InterPro" id="IPR003874">
    <property type="entry name" value="CDC45"/>
</dbReference>
<feature type="compositionally biased region" description="Basic residues" evidence="6">
    <location>
        <begin position="769"/>
        <end position="783"/>
    </location>
</feature>
<keyword evidence="8" id="KW-1185">Reference proteome</keyword>
<protein>
    <submittedName>
        <fullName evidence="7">CDC45-like protein</fullName>
    </submittedName>
</protein>
<dbReference type="PANTHER" id="PTHR10507:SF0">
    <property type="entry name" value="CELL DIVISION CONTROL PROTEIN 45 HOMOLOG"/>
    <property type="match status" value="1"/>
</dbReference>
<sequence length="877" mass="97222">MYLPRALLSHLYLHLQRTNHALTPPVLILVSLDPDALCACRILTALFKRDYIPHKIQPISGYGDLQKAGEDLVKPMRSTEGGAGGVVVCLGVGGLIDLESMLGLEVDDEGQGGMGDVEVWVIDARRPWNLSNVFGAQSLGAVNEEGALVAKVEGVNQGKITPAFRPGKGGIFVFDDGDIEEELGAERDAYVALAEMPDLGEDDGESVGSESEDDEEEVEERIPESGQAQRKRKSLSDEETDCDSDAEEGTPRKKRRSNSSSSIDSTPDLGRPARRGLMINSEQSEDYEPLLRSDSPDGSIILGSQAAKQPSARQLRRQLLRLRRKHDSIIQSYQNLGTSYSEPISSLMYSLASDLGRDDNDLLWHAIVGVSSMELSGRTTNGVGLSPSTSGSSSSWSRDRGEQIRAILRDEVRRLNPTDIRDIERERNVGDSAGIIQTHARGPTDFSIRLSPEPRLLLVRHWSLYESMLHSPFLSAKLRIWQDAGKKRMDKLLAKMGISLAQSKQQYRYMDMELKRGLRERLLKFAPVYGLDGLVPMQVRRGRGKEGWGFVRCWGFNACLSAVDVGVIVGAILEVGDMDPKIHADAEAPFRTHSSARDSGIGTPVDREDSAINIQLEAQTVHEQREEAISKRFWTAYDSLQKVGLLQNHVKTAQHLHRAILSTGTALIEKKQIRLLRAFRLAVVREGPDVQLFTHPGALIKLALWLAEAITEQEGSKGKKGGELVLAGLDEARGIYVVVGLGGGAGVVAQREKEQRRAERRREREKKREVRKLKKEKKKRLHRERMEANGEIWDSDLESEDSDESESDISSDEDDDEEMEKKKRGKGLNRFGIAFSEAVDETGARVRQDSFEHSVVEVKKEDLSGFLESLSMKAVVG</sequence>
<evidence type="ECO:0000256" key="3">
    <source>
        <dbReference type="ARBA" id="ARBA00022705"/>
    </source>
</evidence>
<gene>
    <name evidence="7" type="ORF">E6O75_ATG09677</name>
</gene>
<feature type="compositionally biased region" description="Acidic residues" evidence="6">
    <location>
        <begin position="793"/>
        <end position="818"/>
    </location>
</feature>
<evidence type="ECO:0000256" key="6">
    <source>
        <dbReference type="SAM" id="MobiDB-lite"/>
    </source>
</evidence>
<feature type="compositionally biased region" description="Acidic residues" evidence="6">
    <location>
        <begin position="237"/>
        <end position="248"/>
    </location>
</feature>
<dbReference type="GO" id="GO:0006270">
    <property type="term" value="P:DNA replication initiation"/>
    <property type="evidence" value="ECO:0007669"/>
    <property type="project" value="InterPro"/>
</dbReference>
<accession>A0A4Z1NQF5</accession>
<dbReference type="AlphaFoldDB" id="A0A4Z1NQF5"/>
<dbReference type="STRING" id="86259.A0A4Z1NQF5"/>
<keyword evidence="5" id="KW-0131">Cell cycle</keyword>
<dbReference type="Proteomes" id="UP000298493">
    <property type="component" value="Unassembled WGS sequence"/>
</dbReference>
<name>A0A4Z1NQF5_9PEZI</name>
<feature type="compositionally biased region" description="Basic and acidic residues" evidence="6">
    <location>
        <begin position="750"/>
        <end position="768"/>
    </location>
</feature>
<evidence type="ECO:0000256" key="1">
    <source>
        <dbReference type="ARBA" id="ARBA00004123"/>
    </source>
</evidence>
<keyword evidence="3" id="KW-0235">DNA replication</keyword>
<feature type="region of interest" description="Disordered" evidence="6">
    <location>
        <begin position="749"/>
        <end position="825"/>
    </location>
</feature>
<evidence type="ECO:0000256" key="5">
    <source>
        <dbReference type="ARBA" id="ARBA00023306"/>
    </source>
</evidence>
<feature type="region of interest" description="Disordered" evidence="6">
    <location>
        <begin position="197"/>
        <end position="300"/>
    </location>
</feature>
<feature type="compositionally biased region" description="Acidic residues" evidence="6">
    <location>
        <begin position="198"/>
        <end position="219"/>
    </location>
</feature>
<dbReference type="GO" id="GO:0031261">
    <property type="term" value="C:DNA replication preinitiation complex"/>
    <property type="evidence" value="ECO:0007669"/>
    <property type="project" value="TreeGrafter"/>
</dbReference>
<dbReference type="GO" id="GO:1902977">
    <property type="term" value="P:mitotic DNA replication preinitiation complex assembly"/>
    <property type="evidence" value="ECO:0007669"/>
    <property type="project" value="TreeGrafter"/>
</dbReference>
<evidence type="ECO:0000256" key="2">
    <source>
        <dbReference type="ARBA" id="ARBA00010727"/>
    </source>
</evidence>
<organism evidence="7 8">
    <name type="scientific">Venturia nashicola</name>
    <dbReference type="NCBI Taxonomy" id="86259"/>
    <lineage>
        <taxon>Eukaryota</taxon>
        <taxon>Fungi</taxon>
        <taxon>Dikarya</taxon>
        <taxon>Ascomycota</taxon>
        <taxon>Pezizomycotina</taxon>
        <taxon>Dothideomycetes</taxon>
        <taxon>Pleosporomycetidae</taxon>
        <taxon>Venturiales</taxon>
        <taxon>Venturiaceae</taxon>
        <taxon>Venturia</taxon>
    </lineage>
</organism>
<dbReference type="OrthoDB" id="10258882at2759"/>
<keyword evidence="4" id="KW-0539">Nucleus</keyword>
<dbReference type="EMBL" id="SNSC02000017">
    <property type="protein sequence ID" value="TID16911.1"/>
    <property type="molecule type" value="Genomic_DNA"/>
</dbReference>
<evidence type="ECO:0000313" key="8">
    <source>
        <dbReference type="Proteomes" id="UP000298493"/>
    </source>
</evidence>
<dbReference type="GO" id="GO:0003697">
    <property type="term" value="F:single-stranded DNA binding"/>
    <property type="evidence" value="ECO:0007669"/>
    <property type="project" value="TreeGrafter"/>
</dbReference>